<name>A0A9W6S5Z6_9ACTN</name>
<evidence type="ECO:0000313" key="2">
    <source>
        <dbReference type="EMBL" id="GLY87768.1"/>
    </source>
</evidence>
<dbReference type="RefSeq" id="WP_285577092.1">
    <property type="nucleotide sequence ID" value="NZ_BSTK01000009.1"/>
</dbReference>
<dbReference type="AlphaFoldDB" id="A0A9W6S5Z6"/>
<proteinExistence type="predicted"/>
<keyword evidence="3" id="KW-1185">Reference proteome</keyword>
<accession>A0A9W6S5Z6</accession>
<evidence type="ECO:0000313" key="3">
    <source>
        <dbReference type="Proteomes" id="UP001165074"/>
    </source>
</evidence>
<feature type="region of interest" description="Disordered" evidence="1">
    <location>
        <begin position="1"/>
        <end position="60"/>
    </location>
</feature>
<protein>
    <submittedName>
        <fullName evidence="2">Uncharacterized protein</fullName>
    </submittedName>
</protein>
<dbReference type="EMBL" id="BSTK01000009">
    <property type="protein sequence ID" value="GLY87768.1"/>
    <property type="molecule type" value="Genomic_DNA"/>
</dbReference>
<organism evidence="2 3">
    <name type="scientific">Actinoallomurus iriomotensis</name>
    <dbReference type="NCBI Taxonomy" id="478107"/>
    <lineage>
        <taxon>Bacteria</taxon>
        <taxon>Bacillati</taxon>
        <taxon>Actinomycetota</taxon>
        <taxon>Actinomycetes</taxon>
        <taxon>Streptosporangiales</taxon>
        <taxon>Thermomonosporaceae</taxon>
        <taxon>Actinoallomurus</taxon>
    </lineage>
</organism>
<gene>
    <name evidence="2" type="ORF">Airi02_056970</name>
</gene>
<evidence type="ECO:0000256" key="1">
    <source>
        <dbReference type="SAM" id="MobiDB-lite"/>
    </source>
</evidence>
<sequence length="315" mass="33519">MTDNTPLPGGLDQLQPGATVKRGGPTHNPGRAPNVGARTSGLLPGDTRQDGLDIRTPLGALPDDFSPEWVAAREALETASDALEAYDDDHAAILTEDWQRHAEAQERAYMAAIQRGETPPERPQGGYVADAADKRPAVVAGWYKLRNEKNAADRAAWNLLTELAPQAVPAVQAEIEAAGEAYVAAQAAMEKARAAFDAAFSKRVDLEAYASGTDLMTGNMGLPTSVVAPAGEPIYVARVIVDNALCYLHANYGDADTGQRFPAKRKMRGKNGAEFDVDPAVAMMMDSMGAVPIDGFPRESEIHGLRRGGRANKSA</sequence>
<comment type="caution">
    <text evidence="2">The sequence shown here is derived from an EMBL/GenBank/DDBJ whole genome shotgun (WGS) entry which is preliminary data.</text>
</comment>
<reference evidence="2" key="1">
    <citation type="submission" date="2023-03" db="EMBL/GenBank/DDBJ databases">
        <title>Actinoallomurus iriomotensis NBRC 103684.</title>
        <authorList>
            <person name="Ichikawa N."/>
            <person name="Sato H."/>
            <person name="Tonouchi N."/>
        </authorList>
    </citation>
    <scope>NUCLEOTIDE SEQUENCE</scope>
    <source>
        <strain evidence="2">NBRC 103684</strain>
    </source>
</reference>
<dbReference type="Proteomes" id="UP001165074">
    <property type="component" value="Unassembled WGS sequence"/>
</dbReference>